<sequence>MADNAPATKDEFTSIMMMLFQNPPDPNQRIPVWNRKGTIYGITIPLQVLCWVFVASRLHTRLRVVREPGLDDLFVVLAALFNLAALIGFLLSLNYGMGHHLIYVIPVLTPTMINIYINNASYHATTVCIKISLLLQYLRMFRNGVRRIVCKVVLGLVTVWSLVFLFMAWFPCFPVTAFWTRSKGSTCYGYGYSSVSEAKASVLAFAGTNMMFDLVIFAIPLTEYFRNNLRRKEVIAMTGLFAFGAMLVHRLDLLRYWLTHFYSAVLMSVLRLWATFRHNKDSIQSFDFVWWYPEVIIISFLEVSFAIMCASMPIFWPTVVANWGHIFITNEVRVTSHERLDSLTQDQIELTRVASLKSVDSAKGLTRVESEGNSPYDSGYLTQPGKNQLFSTMHVEVRPQSQKSRDKQGRIE</sequence>
<evidence type="ECO:0000256" key="4">
    <source>
        <dbReference type="ARBA" id="ARBA00023136"/>
    </source>
</evidence>
<accession>A0A8H5ZES9</accession>
<feature type="transmembrane region" description="Helical" evidence="6">
    <location>
        <begin position="74"/>
        <end position="93"/>
    </location>
</feature>
<evidence type="ECO:0000256" key="2">
    <source>
        <dbReference type="ARBA" id="ARBA00022692"/>
    </source>
</evidence>
<keyword evidence="4 6" id="KW-0472">Membrane</keyword>
<gene>
    <name evidence="8" type="ORF">GGP41_000163</name>
</gene>
<feature type="transmembrane region" description="Helical" evidence="6">
    <location>
        <begin position="37"/>
        <end position="54"/>
    </location>
</feature>
<feature type="transmembrane region" description="Helical" evidence="6">
    <location>
        <begin position="257"/>
        <end position="274"/>
    </location>
</feature>
<comment type="caution">
    <text evidence="8">The sequence shown here is derived from an EMBL/GenBank/DDBJ whole genome shotgun (WGS) entry which is preliminary data.</text>
</comment>
<keyword evidence="2 6" id="KW-0812">Transmembrane</keyword>
<dbReference type="InterPro" id="IPR049326">
    <property type="entry name" value="Rhodopsin_dom_fungi"/>
</dbReference>
<keyword evidence="3 6" id="KW-1133">Transmembrane helix</keyword>
<dbReference type="EMBL" id="WNKQ01000013">
    <property type="protein sequence ID" value="KAF5847389.1"/>
    <property type="molecule type" value="Genomic_DNA"/>
</dbReference>
<dbReference type="Pfam" id="PF20684">
    <property type="entry name" value="Fung_rhodopsin"/>
    <property type="match status" value="1"/>
</dbReference>
<dbReference type="PANTHER" id="PTHR33048:SF47">
    <property type="entry name" value="INTEGRAL MEMBRANE PROTEIN-RELATED"/>
    <property type="match status" value="1"/>
</dbReference>
<evidence type="ECO:0000313" key="9">
    <source>
        <dbReference type="Proteomes" id="UP000624244"/>
    </source>
</evidence>
<feature type="transmembrane region" description="Helical" evidence="6">
    <location>
        <begin position="234"/>
        <end position="251"/>
    </location>
</feature>
<comment type="subcellular location">
    <subcellularLocation>
        <location evidence="1">Membrane</location>
        <topology evidence="1">Multi-pass membrane protein</topology>
    </subcellularLocation>
</comment>
<feature type="transmembrane region" description="Helical" evidence="6">
    <location>
        <begin position="100"/>
        <end position="117"/>
    </location>
</feature>
<name>A0A8H5ZES9_COCSA</name>
<feature type="transmembrane region" description="Helical" evidence="6">
    <location>
        <begin position="153"/>
        <end position="180"/>
    </location>
</feature>
<dbReference type="AlphaFoldDB" id="A0A8H5ZES9"/>
<evidence type="ECO:0000313" key="8">
    <source>
        <dbReference type="EMBL" id="KAF5847389.1"/>
    </source>
</evidence>
<evidence type="ECO:0000256" key="1">
    <source>
        <dbReference type="ARBA" id="ARBA00004141"/>
    </source>
</evidence>
<evidence type="ECO:0000256" key="5">
    <source>
        <dbReference type="ARBA" id="ARBA00038359"/>
    </source>
</evidence>
<feature type="transmembrane region" description="Helical" evidence="6">
    <location>
        <begin position="295"/>
        <end position="316"/>
    </location>
</feature>
<feature type="domain" description="Rhodopsin" evidence="7">
    <location>
        <begin position="57"/>
        <end position="319"/>
    </location>
</feature>
<dbReference type="GO" id="GO:0016020">
    <property type="term" value="C:membrane"/>
    <property type="evidence" value="ECO:0007669"/>
    <property type="project" value="UniProtKB-SubCell"/>
</dbReference>
<organism evidence="8 9">
    <name type="scientific">Cochliobolus sativus</name>
    <name type="common">Common root rot and spot blotch fungus</name>
    <name type="synonym">Bipolaris sorokiniana</name>
    <dbReference type="NCBI Taxonomy" id="45130"/>
    <lineage>
        <taxon>Eukaryota</taxon>
        <taxon>Fungi</taxon>
        <taxon>Dikarya</taxon>
        <taxon>Ascomycota</taxon>
        <taxon>Pezizomycotina</taxon>
        <taxon>Dothideomycetes</taxon>
        <taxon>Pleosporomycetidae</taxon>
        <taxon>Pleosporales</taxon>
        <taxon>Pleosporineae</taxon>
        <taxon>Pleosporaceae</taxon>
        <taxon>Bipolaris</taxon>
    </lineage>
</organism>
<evidence type="ECO:0000256" key="3">
    <source>
        <dbReference type="ARBA" id="ARBA00022989"/>
    </source>
</evidence>
<dbReference type="InterPro" id="IPR052337">
    <property type="entry name" value="SAT4-like"/>
</dbReference>
<comment type="similarity">
    <text evidence="5">Belongs to the SAT4 family.</text>
</comment>
<feature type="transmembrane region" description="Helical" evidence="6">
    <location>
        <begin position="200"/>
        <end position="222"/>
    </location>
</feature>
<dbReference type="PANTHER" id="PTHR33048">
    <property type="entry name" value="PTH11-LIKE INTEGRAL MEMBRANE PROTEIN (AFU_ORTHOLOGUE AFUA_5G11245)"/>
    <property type="match status" value="1"/>
</dbReference>
<proteinExistence type="inferred from homology"/>
<protein>
    <recommendedName>
        <fullName evidence="7">Rhodopsin domain-containing protein</fullName>
    </recommendedName>
</protein>
<evidence type="ECO:0000256" key="6">
    <source>
        <dbReference type="SAM" id="Phobius"/>
    </source>
</evidence>
<reference evidence="8" key="1">
    <citation type="submission" date="2019-11" db="EMBL/GenBank/DDBJ databases">
        <title>Bipolaris sorokiniana Genome sequencing.</title>
        <authorList>
            <person name="Wang H."/>
        </authorList>
    </citation>
    <scope>NUCLEOTIDE SEQUENCE</scope>
</reference>
<dbReference type="Proteomes" id="UP000624244">
    <property type="component" value="Unassembled WGS sequence"/>
</dbReference>
<evidence type="ECO:0000259" key="7">
    <source>
        <dbReference type="Pfam" id="PF20684"/>
    </source>
</evidence>